<dbReference type="GO" id="GO:0016881">
    <property type="term" value="F:acid-amino acid ligase activity"/>
    <property type="evidence" value="ECO:0007669"/>
    <property type="project" value="UniProtKB-ARBA"/>
</dbReference>
<evidence type="ECO:0000256" key="1">
    <source>
        <dbReference type="ARBA" id="ARBA00004924"/>
    </source>
</evidence>
<evidence type="ECO:0000313" key="6">
    <source>
        <dbReference type="Proteomes" id="UP000275076"/>
    </source>
</evidence>
<dbReference type="Pfam" id="PF06276">
    <property type="entry name" value="FhuF"/>
    <property type="match status" value="1"/>
</dbReference>
<dbReference type="AlphaFoldDB" id="A0A428N9L4"/>
<dbReference type="Pfam" id="PF04183">
    <property type="entry name" value="IucA_IucC"/>
    <property type="match status" value="1"/>
</dbReference>
<evidence type="ECO:0000259" key="3">
    <source>
        <dbReference type="Pfam" id="PF04183"/>
    </source>
</evidence>
<dbReference type="OrthoDB" id="495728at2"/>
<protein>
    <submittedName>
        <fullName evidence="5">IucA/IucC family protein</fullName>
    </submittedName>
</protein>
<dbReference type="PANTHER" id="PTHR34384:SF6">
    <property type="entry name" value="STAPHYLOFERRIN B SYNTHASE"/>
    <property type="match status" value="1"/>
</dbReference>
<dbReference type="Gene3D" id="1.10.510.40">
    <property type="match status" value="1"/>
</dbReference>
<proteinExistence type="inferred from homology"/>
<name>A0A428N9L4_9BACI</name>
<evidence type="ECO:0000259" key="4">
    <source>
        <dbReference type="Pfam" id="PF06276"/>
    </source>
</evidence>
<dbReference type="InterPro" id="IPR037455">
    <property type="entry name" value="LucA/IucC-like"/>
</dbReference>
<dbReference type="GO" id="GO:0019290">
    <property type="term" value="P:siderophore biosynthetic process"/>
    <property type="evidence" value="ECO:0007669"/>
    <property type="project" value="InterPro"/>
</dbReference>
<accession>A0A428N9L4</accession>
<dbReference type="Proteomes" id="UP000275076">
    <property type="component" value="Unassembled WGS sequence"/>
</dbReference>
<comment type="similarity">
    <text evidence="2">Belongs to the IucA/IucC family.</text>
</comment>
<comment type="pathway">
    <text evidence="1">Siderophore biosynthesis.</text>
</comment>
<feature type="domain" description="Aerobactin siderophore biosynthesis IucA/IucC-like C-terminal" evidence="4">
    <location>
        <begin position="486"/>
        <end position="632"/>
    </location>
</feature>
<dbReference type="RefSeq" id="WP_125553281.1">
    <property type="nucleotide sequence ID" value="NZ_RBVX01000001.1"/>
</dbReference>
<comment type="caution">
    <text evidence="5">The sequence shown here is derived from an EMBL/GenBank/DDBJ whole genome shotgun (WGS) entry which is preliminary data.</text>
</comment>
<evidence type="ECO:0000313" key="5">
    <source>
        <dbReference type="EMBL" id="RSL35030.1"/>
    </source>
</evidence>
<feature type="domain" description="Aerobactin siderophore biosynthesis IucA/IucC N-terminal" evidence="3">
    <location>
        <begin position="189"/>
        <end position="441"/>
    </location>
</feature>
<keyword evidence="6" id="KW-1185">Reference proteome</keyword>
<reference evidence="5 6" key="1">
    <citation type="submission" date="2018-10" db="EMBL/GenBank/DDBJ databases">
        <title>Draft genome sequence of Bacillus salarius IM0101, isolated from a hypersaline soil in Inner Mongolia, China.</title>
        <authorList>
            <person name="Yamprayoonswat W."/>
            <person name="Boonvisut S."/>
            <person name="Jumpathong W."/>
            <person name="Sittihan S."/>
            <person name="Ruangsuj P."/>
            <person name="Wanthongcharoen S."/>
            <person name="Thongpramul N."/>
            <person name="Pimmason S."/>
            <person name="Yu B."/>
            <person name="Yasawong M."/>
        </authorList>
    </citation>
    <scope>NUCLEOTIDE SEQUENCE [LARGE SCALE GENOMIC DNA]</scope>
    <source>
        <strain evidence="5 6">IM0101</strain>
    </source>
</reference>
<dbReference type="InterPro" id="IPR007310">
    <property type="entry name" value="Aerobactin_biosyn_IucA/IucC_N"/>
</dbReference>
<dbReference type="InterPro" id="IPR022770">
    <property type="entry name" value="IucA/IucC-like_C"/>
</dbReference>
<dbReference type="EMBL" id="RBVX01000001">
    <property type="protein sequence ID" value="RSL35030.1"/>
    <property type="molecule type" value="Genomic_DNA"/>
</dbReference>
<evidence type="ECO:0000256" key="2">
    <source>
        <dbReference type="ARBA" id="ARBA00007832"/>
    </source>
</evidence>
<sequence>MLKGDNSSIYCLNEYDQAKFSVMEDLVNALLAENFFDGHDSVELLSQIEWELIVKNDPLVASVDKLLVYKANNAKIYRWWLDRVGGSTIIFPVHPAFIQPYRFEASGGMFEVRLNEDNQINLKKLGPLELMQHVVNLYGEGEDQIKIDPDGADRFMNMLYQSLQQESWSLENKQPPMDILTLPSAASLLELERKATFRDRPFHPVSKAKIGWTQEEYRNYMAEFCRPIKLNWMAVQRQYLVSEIEEDSIKGQDKSVKKKTNPMDLLLTEEQRNLINAEMIRLGLSSEEFIAIPVHPWQMSSVLPKQLNSEIDQGICIPLDVNVGKFYATSSVRSLMSINESNCHIKLPLGVKSLGAVRYLSAIKLMNGQRAEHLMKQAKEKDEILKKRLFLCDESHWWAYLPEDKDLFADHPRHLSAMVRQYPSELTDDESVRLLPMSSLAAFDSEKTSHLFDEWLRIIGLEKNESSILILFRKVLLPYYEICFRLFRLGMMPEIHGQNSILIWKEGEIESILLRDHDALRLHVPWLNANGLEDPKYGLRPGYPESLYHDTPQKLLSYFQMLGIQVNSYAILESLSRYYGIQENRLWFELQECLKQAIVMADLPDEVRDILEESLFVNETWPWKQVIRPLVRHHVKVPGSMPSGQGEVRNPFKALGT</sequence>
<dbReference type="PANTHER" id="PTHR34384">
    <property type="entry name" value="L-2,3-DIAMINOPROPANOATE--CITRATE LIGASE"/>
    <property type="match status" value="1"/>
</dbReference>
<organism evidence="5 6">
    <name type="scientific">Salibacterium salarium</name>
    <dbReference type="NCBI Taxonomy" id="284579"/>
    <lineage>
        <taxon>Bacteria</taxon>
        <taxon>Bacillati</taxon>
        <taxon>Bacillota</taxon>
        <taxon>Bacilli</taxon>
        <taxon>Bacillales</taxon>
        <taxon>Bacillaceae</taxon>
    </lineage>
</organism>
<gene>
    <name evidence="5" type="ORF">D7Z54_00155</name>
</gene>